<comment type="caution">
    <text evidence="2">The sequence shown here is derived from an EMBL/GenBank/DDBJ whole genome shotgun (WGS) entry which is preliminary data.</text>
</comment>
<dbReference type="InterPro" id="IPR002937">
    <property type="entry name" value="Amino_oxidase"/>
</dbReference>
<dbReference type="OrthoDB" id="9767561at2"/>
<protein>
    <submittedName>
        <fullName evidence="2">Oxidoreductase</fullName>
    </submittedName>
</protein>
<dbReference type="PANTHER" id="PTHR42841">
    <property type="entry name" value="AMINE OXIDASE"/>
    <property type="match status" value="1"/>
</dbReference>
<evidence type="ECO:0000313" key="3">
    <source>
        <dbReference type="Proteomes" id="UP000051643"/>
    </source>
</evidence>
<evidence type="ECO:0000259" key="1">
    <source>
        <dbReference type="Pfam" id="PF01593"/>
    </source>
</evidence>
<dbReference type="AlphaFoldDB" id="A0A0Q9Z637"/>
<organism evidence="2 3">
    <name type="scientific">Salegentibacter mishustinae</name>
    <dbReference type="NCBI Taxonomy" id="270918"/>
    <lineage>
        <taxon>Bacteria</taxon>
        <taxon>Pseudomonadati</taxon>
        <taxon>Bacteroidota</taxon>
        <taxon>Flavobacteriia</taxon>
        <taxon>Flavobacteriales</taxon>
        <taxon>Flavobacteriaceae</taxon>
        <taxon>Salegentibacter</taxon>
    </lineage>
</organism>
<dbReference type="GO" id="GO:0016491">
    <property type="term" value="F:oxidoreductase activity"/>
    <property type="evidence" value="ECO:0007669"/>
    <property type="project" value="InterPro"/>
</dbReference>
<sequence length="414" mass="45997">MEKSEYKVKIVGAGLSGLIAAKVLEDHGYAPEIYEASDSVGGRIKTDLVEGYQLDRGFQVLLSAYPKALEYLDYESLELQELLPGAVIYENAKPKTIGDPLRASSLILPTVFSGIGSFPDKLKILSLYADLKKLSVTDIFERKETTTLACLQDKGFSGEIIEKFFKPFFSGIFLEPDLETSSRMFEFVFKMFGEGLAVIPKKGMGEISKHLARQLKNTKIHFNTPVKEVKEGEIILESQEAITTNASIIATEASSLVSNLKNQETQWKSCHNFYFETEKRTIEKPIIGLITDKDAIINNIFYHTSVATESNGGKELLSVTVVKQTDLSETELLKKVAQDLKNYCGVGDARFLKHYFIKKALPKINPLHYEIDPTETQLTDTIFLAGDQLLNSSQNAAMLSGERAALGLIQALKN</sequence>
<proteinExistence type="predicted"/>
<dbReference type="SUPFAM" id="SSF51905">
    <property type="entry name" value="FAD/NAD(P)-binding domain"/>
    <property type="match status" value="1"/>
</dbReference>
<dbReference type="Proteomes" id="UP000051643">
    <property type="component" value="Unassembled WGS sequence"/>
</dbReference>
<accession>A0A0Q9Z637</accession>
<gene>
    <name evidence="2" type="ORF">APR42_12450</name>
</gene>
<dbReference type="Gene3D" id="3.50.50.60">
    <property type="entry name" value="FAD/NAD(P)-binding domain"/>
    <property type="match status" value="1"/>
</dbReference>
<dbReference type="RefSeq" id="WP_057483200.1">
    <property type="nucleotide sequence ID" value="NZ_BMWR01000007.1"/>
</dbReference>
<evidence type="ECO:0000313" key="2">
    <source>
        <dbReference type="EMBL" id="KRG27305.1"/>
    </source>
</evidence>
<feature type="domain" description="Amine oxidase" evidence="1">
    <location>
        <begin position="15"/>
        <end position="405"/>
    </location>
</feature>
<reference evidence="2" key="1">
    <citation type="submission" date="2015-10" db="EMBL/GenBank/DDBJ databases">
        <title>Draft genome sequence of Salegentibacter mishustinae KCTC 12263.</title>
        <authorList>
            <person name="Lin W."/>
            <person name="Zheng Q."/>
        </authorList>
    </citation>
    <scope>NUCLEOTIDE SEQUENCE [LARGE SCALE GENOMIC DNA]</scope>
    <source>
        <strain evidence="2">KCTC 12263</strain>
    </source>
</reference>
<keyword evidence="3" id="KW-1185">Reference proteome</keyword>
<dbReference type="Pfam" id="PF01593">
    <property type="entry name" value="Amino_oxidase"/>
    <property type="match status" value="1"/>
</dbReference>
<dbReference type="STRING" id="270918.APR42_12450"/>
<dbReference type="EMBL" id="LKTP01000037">
    <property type="protein sequence ID" value="KRG27305.1"/>
    <property type="molecule type" value="Genomic_DNA"/>
</dbReference>
<name>A0A0Q9Z637_9FLAO</name>
<dbReference type="InterPro" id="IPR036188">
    <property type="entry name" value="FAD/NAD-bd_sf"/>
</dbReference>